<evidence type="ECO:0000256" key="1">
    <source>
        <dbReference type="ARBA" id="ARBA00022801"/>
    </source>
</evidence>
<comment type="similarity">
    <text evidence="2">Belongs to the glycosyl hydrolase 88 family.</text>
</comment>
<evidence type="ECO:0000256" key="3">
    <source>
        <dbReference type="SAM" id="MobiDB-lite"/>
    </source>
</evidence>
<dbReference type="EMBL" id="MNBE01000166">
    <property type="protein sequence ID" value="OKP12935.1"/>
    <property type="molecule type" value="Genomic_DNA"/>
</dbReference>
<dbReference type="AlphaFoldDB" id="A0A1Q5UKC2"/>
<proteinExistence type="inferred from homology"/>
<sequence length="514" mass="57483">MSVTIGAADNSNENSTRTFSSSDRSTSPTMTEANSDSIENEDVFKKIQLSVPANMPTISARVRELYDENVTAKIIRAGTTCLEHNYPITEYPEYVLQSGPDAGKYLLRDAEFWTCGFYPGSIYSLLERWIKYPQSVGKGTSSALIIHKLHELGGIWSEPIHHMSSRKDTHDMAFIIQPSMRPRWEVFHDERALSTILTAADSLYTRYSPRIGAIRSWDQLTQKGVHITSMDRDFLVIIDSMCNLDLLYYAAAHTGRDELSVAATRHAHKLMRTHLRHETGIYSQRKGFSGPLFSTVHVANFDPTTGELKEVRTGQGYAKASTWARGQAWGILGYSQTFQWTGDVEFLAAACGLAEYFLLRLEMSPSCVERKVSDTSTCGRYVPLWDFDAPINEENPLRDSSAGVIAANGLLVLAQCLISRGDYAQGQRYLDAALLLVEDTLAFSLADEKASIVVDGSRVSVEDTRPGQTFDAILKNATANFNASDHRRYWDHGLVYGDYYLIEFGNRLLRMGLV</sequence>
<organism evidence="4 5">
    <name type="scientific">Penicillium subrubescens</name>
    <dbReference type="NCBI Taxonomy" id="1316194"/>
    <lineage>
        <taxon>Eukaryota</taxon>
        <taxon>Fungi</taxon>
        <taxon>Dikarya</taxon>
        <taxon>Ascomycota</taxon>
        <taxon>Pezizomycotina</taxon>
        <taxon>Eurotiomycetes</taxon>
        <taxon>Eurotiomycetidae</taxon>
        <taxon>Eurotiales</taxon>
        <taxon>Aspergillaceae</taxon>
        <taxon>Penicillium</taxon>
    </lineage>
</organism>
<dbReference type="Proteomes" id="UP000186955">
    <property type="component" value="Unassembled WGS sequence"/>
</dbReference>
<gene>
    <name evidence="4" type="ORF">PENSUB_1378</name>
</gene>
<keyword evidence="1 4" id="KW-0378">Hydrolase</keyword>
<evidence type="ECO:0000313" key="5">
    <source>
        <dbReference type="Proteomes" id="UP000186955"/>
    </source>
</evidence>
<dbReference type="GO" id="GO:0052757">
    <property type="term" value="F:chondroitin hydrolase activity"/>
    <property type="evidence" value="ECO:0007669"/>
    <property type="project" value="TreeGrafter"/>
</dbReference>
<dbReference type="STRING" id="1316194.A0A1Q5UKC2"/>
<reference evidence="4 5" key="1">
    <citation type="submission" date="2016-10" db="EMBL/GenBank/DDBJ databases">
        <title>Genome sequence of the ascomycete fungus Penicillium subrubescens.</title>
        <authorList>
            <person name="De Vries R.P."/>
            <person name="Peng M."/>
            <person name="Dilokpimol A."/>
            <person name="Hilden K."/>
            <person name="Makela M.R."/>
            <person name="Grigoriev I."/>
            <person name="Riley R."/>
            <person name="Granchi Z."/>
        </authorList>
    </citation>
    <scope>NUCLEOTIDE SEQUENCE [LARGE SCALE GENOMIC DNA]</scope>
    <source>
        <strain evidence="4 5">CBS 132785</strain>
    </source>
</reference>
<feature type="compositionally biased region" description="Low complexity" evidence="3">
    <location>
        <begin position="15"/>
        <end position="31"/>
    </location>
</feature>
<feature type="region of interest" description="Disordered" evidence="3">
    <location>
        <begin position="1"/>
        <end position="37"/>
    </location>
</feature>
<dbReference type="GO" id="GO:0000272">
    <property type="term" value="P:polysaccharide catabolic process"/>
    <property type="evidence" value="ECO:0007669"/>
    <property type="project" value="TreeGrafter"/>
</dbReference>
<name>A0A1Q5UKC2_9EURO</name>
<dbReference type="PANTHER" id="PTHR36845">
    <property type="entry name" value="HYDROLASE, PUTATIVE (AFU_ORTHOLOGUE AFUA_7G05090)-RELATED"/>
    <property type="match status" value="1"/>
</dbReference>
<dbReference type="SUPFAM" id="SSF48208">
    <property type="entry name" value="Six-hairpin glycosidases"/>
    <property type="match status" value="1"/>
</dbReference>
<dbReference type="InterPro" id="IPR052369">
    <property type="entry name" value="UG_Glycosaminoglycan_Hydrolase"/>
</dbReference>
<evidence type="ECO:0000256" key="2">
    <source>
        <dbReference type="ARBA" id="ARBA00038358"/>
    </source>
</evidence>
<protein>
    <submittedName>
        <fullName evidence="4">Unsaturated chondroitin disaccharide hydrolase</fullName>
    </submittedName>
</protein>
<dbReference type="PANTHER" id="PTHR36845:SF1">
    <property type="entry name" value="HYDROLASE, PUTATIVE (AFU_ORTHOLOGUE AFUA_7G05090)-RELATED"/>
    <property type="match status" value="1"/>
</dbReference>
<accession>A0A1Q5UKC2</accession>
<keyword evidence="5" id="KW-1185">Reference proteome</keyword>
<dbReference type="InterPro" id="IPR008928">
    <property type="entry name" value="6-hairpin_glycosidase_sf"/>
</dbReference>
<comment type="caution">
    <text evidence="4">The sequence shown here is derived from an EMBL/GenBank/DDBJ whole genome shotgun (WGS) entry which is preliminary data.</text>
</comment>
<dbReference type="FunFam" id="1.50.10.10:FF:000048">
    <property type="entry name" value="Unsaturated chondroitin disaccharide hydrolase"/>
    <property type="match status" value="1"/>
</dbReference>
<feature type="compositionally biased region" description="Polar residues" evidence="3">
    <location>
        <begin position="1"/>
        <end position="14"/>
    </location>
</feature>
<evidence type="ECO:0000313" key="4">
    <source>
        <dbReference type="EMBL" id="OKP12935.1"/>
    </source>
</evidence>
<dbReference type="Gene3D" id="1.50.10.10">
    <property type="match status" value="1"/>
</dbReference>
<dbReference type="InterPro" id="IPR012341">
    <property type="entry name" value="6hp_glycosidase-like_sf"/>
</dbReference>